<reference evidence="8 9" key="1">
    <citation type="submission" date="2021-03" db="EMBL/GenBank/DDBJ databases">
        <title>Sequencing the genomes of 1000 actinobacteria strains.</title>
        <authorList>
            <person name="Klenk H.-P."/>
        </authorList>
    </citation>
    <scope>NUCLEOTIDE SEQUENCE [LARGE SCALE GENOMIC DNA]</scope>
    <source>
        <strain evidence="8 9">DSM 41480</strain>
    </source>
</reference>
<dbReference type="PROSITE" id="PS51085">
    <property type="entry name" value="2FE2S_FER_2"/>
    <property type="match status" value="1"/>
</dbReference>
<dbReference type="PANTHER" id="PTHR44379:SF8">
    <property type="entry name" value="XANTHINE DEHYDROGENASE IRON-SULFUR-BINDING SUBUNIT XDHC-RELATED"/>
    <property type="match status" value="1"/>
</dbReference>
<dbReference type="SUPFAM" id="SSF47741">
    <property type="entry name" value="CO dehydrogenase ISP C-domain like"/>
    <property type="match status" value="1"/>
</dbReference>
<comment type="caution">
    <text evidence="8">The sequence shown here is derived from an EMBL/GenBank/DDBJ whole genome shotgun (WGS) entry which is preliminary data.</text>
</comment>
<keyword evidence="5" id="KW-0411">Iron-sulfur</keyword>
<protein>
    <submittedName>
        <fullName evidence="8">Aerobic-type carbon monoxide dehydrogenase small subunit (CoxS/CutS family)</fullName>
    </submittedName>
</protein>
<evidence type="ECO:0000256" key="4">
    <source>
        <dbReference type="ARBA" id="ARBA00023004"/>
    </source>
</evidence>
<organism evidence="8 9">
    <name type="scientific">Streptomyces syringium</name>
    <dbReference type="NCBI Taxonomy" id="76729"/>
    <lineage>
        <taxon>Bacteria</taxon>
        <taxon>Bacillati</taxon>
        <taxon>Actinomycetota</taxon>
        <taxon>Actinomycetes</taxon>
        <taxon>Kitasatosporales</taxon>
        <taxon>Streptomycetaceae</taxon>
        <taxon>Streptomyces</taxon>
    </lineage>
</organism>
<evidence type="ECO:0000256" key="1">
    <source>
        <dbReference type="ARBA" id="ARBA00022714"/>
    </source>
</evidence>
<dbReference type="InterPro" id="IPR036010">
    <property type="entry name" value="2Fe-2S_ferredoxin-like_sf"/>
</dbReference>
<keyword evidence="4" id="KW-0408">Iron</keyword>
<feature type="compositionally biased region" description="Low complexity" evidence="6">
    <location>
        <begin position="443"/>
        <end position="453"/>
    </location>
</feature>
<feature type="region of interest" description="Disordered" evidence="6">
    <location>
        <begin position="745"/>
        <end position="817"/>
    </location>
</feature>
<dbReference type="InterPro" id="IPR036884">
    <property type="entry name" value="2Fe-2S-bd_dom_sf"/>
</dbReference>
<feature type="region of interest" description="Disordered" evidence="6">
    <location>
        <begin position="384"/>
        <end position="509"/>
    </location>
</feature>
<dbReference type="InterPro" id="IPR051452">
    <property type="entry name" value="Diverse_Oxidoreductases"/>
</dbReference>
<evidence type="ECO:0000256" key="2">
    <source>
        <dbReference type="ARBA" id="ARBA00022723"/>
    </source>
</evidence>
<feature type="compositionally biased region" description="Basic and acidic residues" evidence="6">
    <location>
        <begin position="536"/>
        <end position="560"/>
    </location>
</feature>
<dbReference type="InterPro" id="IPR001041">
    <property type="entry name" value="2Fe-2S_ferredoxin-type"/>
</dbReference>
<accession>A0ABS4Y317</accession>
<dbReference type="EMBL" id="JAGIOH010000001">
    <property type="protein sequence ID" value="MBP2403129.1"/>
    <property type="molecule type" value="Genomic_DNA"/>
</dbReference>
<feature type="domain" description="2Fe-2S ferredoxin-type" evidence="7">
    <location>
        <begin position="590"/>
        <end position="667"/>
    </location>
</feature>
<dbReference type="InterPro" id="IPR006058">
    <property type="entry name" value="2Fe2S_fd_BS"/>
</dbReference>
<dbReference type="InterPro" id="IPR012675">
    <property type="entry name" value="Beta-grasp_dom_sf"/>
</dbReference>
<feature type="region of interest" description="Disordered" evidence="6">
    <location>
        <begin position="523"/>
        <end position="587"/>
    </location>
</feature>
<name>A0ABS4Y317_9ACTN</name>
<evidence type="ECO:0000313" key="9">
    <source>
        <dbReference type="Proteomes" id="UP001519291"/>
    </source>
</evidence>
<keyword evidence="2" id="KW-0479">Metal-binding</keyword>
<gene>
    <name evidence="8" type="ORF">JO379_002598</name>
</gene>
<dbReference type="Pfam" id="PF00111">
    <property type="entry name" value="Fer2"/>
    <property type="match status" value="1"/>
</dbReference>
<dbReference type="InterPro" id="IPR002888">
    <property type="entry name" value="2Fe-2S-bd"/>
</dbReference>
<evidence type="ECO:0000259" key="7">
    <source>
        <dbReference type="PROSITE" id="PS51085"/>
    </source>
</evidence>
<sequence length="817" mass="82651">MSDEQQRHASPTGESGWQPIPRGAELDAEGTTFVQLPPELLAHPGAATQGGSWDPLAAPGAGGYTPPPVASWQQSAPPSQPAPAQEPAHGTPAHTPLHTMPAQAQAPDQWATPHASAHAADHAVSHAVNHAAQHAAGQVANPAVSYAGDPAAQHAAQEPVPLAAAGAGAMSAQDAVPGPVPGSASGVPGVPGASDWPVPAGSYDYAQVQQQGHAPIHEQSHGQPSRNQQSHGQPSHGQSQDYGHVPAGDGGGGDPHDTAQWPMPFAPGESGGHAGAGEPAHAAHQQGGSTGQWTVPAAGDDPVDESGEYALGNAADPHNTAQWPVPHAEPDEAVSADAWHQPMAAMGAETGSTGQWSIPAAQDDTADESGEYALGGFAGGFPAPVTSSFPAPGADGHGSFTAPQHETHDTQVTGTGDHQAAPWTQPATGADGSHAGHPHAEEPAVPETPAAPEGGDGHEQAPAVDAVPDAGQPEQFAAAAPEHAPVESQAEPQSPPVSEVASEPESSEYPQVAADLHPVGREADEAPAPEAGPQAEDLHTEGLHTEGLRTEGLRTEELRTDGPGPDVPQPEADQAPAPPVDNPHTEHPHASYVLRVNGTDRPVTDAWIGESLLYVLRERLGLAGAKDGCSQGECGACSVQVDGRLVASCLVPAATAAGAEVRTVEGLAVDGQPSDVQRALAACGAVQCGFCVPGMAMTMHDLLEGNHAPTELETRQALCGNLCRCSGYRGVLDAVRQVADERAESAAAQEAANEAVHEAADGTAHETAYETAHETAYGAGPGDGAGFGQEQAWPGADSARIPHQAGPHDGGSGRATA</sequence>
<keyword evidence="3" id="KW-0560">Oxidoreductase</keyword>
<feature type="compositionally biased region" description="Low complexity" evidence="6">
    <location>
        <begin position="745"/>
        <end position="754"/>
    </location>
</feature>
<feature type="compositionally biased region" description="Low complexity" evidence="6">
    <location>
        <begin position="70"/>
        <end position="88"/>
    </location>
</feature>
<feature type="region of interest" description="Disordered" evidence="6">
    <location>
        <begin position="172"/>
        <end position="326"/>
    </location>
</feature>
<feature type="compositionally biased region" description="Basic and acidic residues" evidence="6">
    <location>
        <begin position="755"/>
        <end position="773"/>
    </location>
</feature>
<dbReference type="CDD" id="cd00207">
    <property type="entry name" value="fer2"/>
    <property type="match status" value="1"/>
</dbReference>
<dbReference type="GeneID" id="91573511"/>
<feature type="compositionally biased region" description="Low complexity" evidence="6">
    <location>
        <begin position="276"/>
        <end position="287"/>
    </location>
</feature>
<evidence type="ECO:0000256" key="5">
    <source>
        <dbReference type="ARBA" id="ARBA00023014"/>
    </source>
</evidence>
<evidence type="ECO:0000313" key="8">
    <source>
        <dbReference type="EMBL" id="MBP2403129.1"/>
    </source>
</evidence>
<dbReference type="Gene3D" id="3.10.20.30">
    <property type="match status" value="1"/>
</dbReference>
<dbReference type="SUPFAM" id="SSF54292">
    <property type="entry name" value="2Fe-2S ferredoxin-like"/>
    <property type="match status" value="1"/>
</dbReference>
<feature type="compositionally biased region" description="Low complexity" evidence="6">
    <location>
        <begin position="496"/>
        <end position="509"/>
    </location>
</feature>
<feature type="compositionally biased region" description="Gly residues" evidence="6">
    <location>
        <begin position="808"/>
        <end position="817"/>
    </location>
</feature>
<evidence type="ECO:0000256" key="6">
    <source>
        <dbReference type="SAM" id="MobiDB-lite"/>
    </source>
</evidence>
<evidence type="ECO:0000256" key="3">
    <source>
        <dbReference type="ARBA" id="ARBA00023002"/>
    </source>
</evidence>
<dbReference type="Proteomes" id="UP001519291">
    <property type="component" value="Unassembled WGS sequence"/>
</dbReference>
<feature type="compositionally biased region" description="Low complexity" evidence="6">
    <location>
        <begin position="526"/>
        <end position="535"/>
    </location>
</feature>
<feature type="region of interest" description="Disordered" evidence="6">
    <location>
        <begin position="1"/>
        <end position="123"/>
    </location>
</feature>
<dbReference type="RefSeq" id="WP_209515037.1">
    <property type="nucleotide sequence ID" value="NZ_JAGIOH010000001.1"/>
</dbReference>
<feature type="compositionally biased region" description="Low complexity" evidence="6">
    <location>
        <begin position="172"/>
        <end position="194"/>
    </location>
</feature>
<dbReference type="Gene3D" id="1.10.150.120">
    <property type="entry name" value="[2Fe-2S]-binding domain"/>
    <property type="match status" value="1"/>
</dbReference>
<dbReference type="Pfam" id="PF01799">
    <property type="entry name" value="Fer2_2"/>
    <property type="match status" value="1"/>
</dbReference>
<proteinExistence type="predicted"/>
<dbReference type="PROSITE" id="PS00197">
    <property type="entry name" value="2FE2S_FER_1"/>
    <property type="match status" value="1"/>
</dbReference>
<feature type="compositionally biased region" description="Low complexity" evidence="6">
    <location>
        <begin position="228"/>
        <end position="240"/>
    </location>
</feature>
<keyword evidence="9" id="KW-1185">Reference proteome</keyword>
<dbReference type="PANTHER" id="PTHR44379">
    <property type="entry name" value="OXIDOREDUCTASE WITH IRON-SULFUR SUBUNIT"/>
    <property type="match status" value="1"/>
</dbReference>
<keyword evidence="1" id="KW-0001">2Fe-2S</keyword>